<evidence type="ECO:0000256" key="1">
    <source>
        <dbReference type="SAM" id="MobiDB-lite"/>
    </source>
</evidence>
<name>A0ABQ7BI02_BRACR</name>
<feature type="region of interest" description="Disordered" evidence="1">
    <location>
        <begin position="243"/>
        <end position="264"/>
    </location>
</feature>
<dbReference type="Gene3D" id="3.40.50.360">
    <property type="match status" value="1"/>
</dbReference>
<proteinExistence type="predicted"/>
<feature type="compositionally biased region" description="Basic and acidic residues" evidence="1">
    <location>
        <begin position="243"/>
        <end position="255"/>
    </location>
</feature>
<dbReference type="Proteomes" id="UP000266723">
    <property type="component" value="Unassembled WGS sequence"/>
</dbReference>
<dbReference type="InterPro" id="IPR029039">
    <property type="entry name" value="Flavoprotein-like_sf"/>
</dbReference>
<gene>
    <name evidence="2" type="ORF">DY000_02037115</name>
</gene>
<comment type="caution">
    <text evidence="2">The sequence shown here is derived from an EMBL/GenBank/DDBJ whole genome shotgun (WGS) entry which is preliminary data.</text>
</comment>
<reference evidence="2 3" key="1">
    <citation type="journal article" date="2020" name="BMC Genomics">
        <title>Intraspecific diversification of the crop wild relative Brassica cretica Lam. using demographic model selection.</title>
        <authorList>
            <person name="Kioukis A."/>
            <person name="Michalopoulou V.A."/>
            <person name="Briers L."/>
            <person name="Pirintsos S."/>
            <person name="Studholme D.J."/>
            <person name="Pavlidis P."/>
            <person name="Sarris P.F."/>
        </authorList>
    </citation>
    <scope>NUCLEOTIDE SEQUENCE [LARGE SCALE GENOMIC DNA]</scope>
    <source>
        <strain evidence="3">cv. PFS-1207/04</strain>
    </source>
</reference>
<sequence>MTRKKAGLTGRGLFGSGFKAVRPSLTAGRPVEPHLEASSIPLLSSPENEKKERATVLPPSGDHIVLELHQRSFFTCIGDDEVDDGRKKVTIFFGTQTGTAEGFPKALGEEAKARYKKIRFKIVDLDDYAADDDEYEEKLKKEDIAFFFLDRRMAHELEVHIHIHFSRTVTSPLLFELLVYCWGASCSIRKCSGALGCVLEWPAVSSMIGYTTLTYVPRDSLQRSVHLAVRAWNDLLETATRADLTHHDPQRDEPAAVRNGTGRINPFDISSSVFDLQSHS</sequence>
<protein>
    <recommendedName>
        <fullName evidence="4">Flavodoxin-like domain-containing protein</fullName>
    </recommendedName>
</protein>
<evidence type="ECO:0008006" key="4">
    <source>
        <dbReference type="Google" id="ProtNLM"/>
    </source>
</evidence>
<feature type="region of interest" description="Disordered" evidence="1">
    <location>
        <begin position="29"/>
        <end position="50"/>
    </location>
</feature>
<organism evidence="2 3">
    <name type="scientific">Brassica cretica</name>
    <name type="common">Mustard</name>
    <dbReference type="NCBI Taxonomy" id="69181"/>
    <lineage>
        <taxon>Eukaryota</taxon>
        <taxon>Viridiplantae</taxon>
        <taxon>Streptophyta</taxon>
        <taxon>Embryophyta</taxon>
        <taxon>Tracheophyta</taxon>
        <taxon>Spermatophyta</taxon>
        <taxon>Magnoliopsida</taxon>
        <taxon>eudicotyledons</taxon>
        <taxon>Gunneridae</taxon>
        <taxon>Pentapetalae</taxon>
        <taxon>rosids</taxon>
        <taxon>malvids</taxon>
        <taxon>Brassicales</taxon>
        <taxon>Brassicaceae</taxon>
        <taxon>Brassiceae</taxon>
        <taxon>Brassica</taxon>
    </lineage>
</organism>
<accession>A0ABQ7BI02</accession>
<dbReference type="EMBL" id="QGKV02001507">
    <property type="protein sequence ID" value="KAF3531962.1"/>
    <property type="molecule type" value="Genomic_DNA"/>
</dbReference>
<evidence type="ECO:0000313" key="3">
    <source>
        <dbReference type="Proteomes" id="UP000266723"/>
    </source>
</evidence>
<dbReference type="SUPFAM" id="SSF52218">
    <property type="entry name" value="Flavoproteins"/>
    <property type="match status" value="1"/>
</dbReference>
<keyword evidence="3" id="KW-1185">Reference proteome</keyword>
<evidence type="ECO:0000313" key="2">
    <source>
        <dbReference type="EMBL" id="KAF3531962.1"/>
    </source>
</evidence>